<sequence>MTDQRPKLPADQVAGRRKAAVRTALWMGLVAVVIYVGFILTGVIGR</sequence>
<keyword evidence="1" id="KW-1133">Transmembrane helix</keyword>
<evidence type="ECO:0008006" key="4">
    <source>
        <dbReference type="Google" id="ProtNLM"/>
    </source>
</evidence>
<keyword evidence="1" id="KW-0812">Transmembrane</keyword>
<evidence type="ECO:0000313" key="3">
    <source>
        <dbReference type="Proteomes" id="UP000593932"/>
    </source>
</evidence>
<dbReference type="Proteomes" id="UP000593932">
    <property type="component" value="Chromosome"/>
</dbReference>
<keyword evidence="1" id="KW-0472">Membrane</keyword>
<protein>
    <recommendedName>
        <fullName evidence="4">CoxF</fullName>
    </recommendedName>
</protein>
<feature type="transmembrane region" description="Helical" evidence="1">
    <location>
        <begin position="24"/>
        <end position="44"/>
    </location>
</feature>
<dbReference type="RefSeq" id="WP_194034381.1">
    <property type="nucleotide sequence ID" value="NZ_CP063657.1"/>
</dbReference>
<proteinExistence type="predicted"/>
<reference evidence="2 3" key="1">
    <citation type="submission" date="2020-10" db="EMBL/GenBank/DDBJ databases">
        <title>complete genome sequencing of Lysobacter sp. H23M41.</title>
        <authorList>
            <person name="Bae J.-W."/>
            <person name="Lee S.-Y."/>
        </authorList>
    </citation>
    <scope>NUCLEOTIDE SEQUENCE [LARGE SCALE GENOMIC DNA]</scope>
    <source>
        <strain evidence="2 3">H23M41</strain>
    </source>
</reference>
<name>A0A7S6UKC9_9GAMM</name>
<keyword evidence="3" id="KW-1185">Reference proteome</keyword>
<dbReference type="EMBL" id="CP063657">
    <property type="protein sequence ID" value="QOW21825.1"/>
    <property type="molecule type" value="Genomic_DNA"/>
</dbReference>
<accession>A0A7S6UKC9</accession>
<organism evidence="2 3">
    <name type="scientific">Novilysobacter avium</name>
    <dbReference type="NCBI Taxonomy" id="2781023"/>
    <lineage>
        <taxon>Bacteria</taxon>
        <taxon>Pseudomonadati</taxon>
        <taxon>Pseudomonadota</taxon>
        <taxon>Gammaproteobacteria</taxon>
        <taxon>Lysobacterales</taxon>
        <taxon>Lysobacteraceae</taxon>
        <taxon>Novilysobacter</taxon>
    </lineage>
</organism>
<evidence type="ECO:0000256" key="1">
    <source>
        <dbReference type="SAM" id="Phobius"/>
    </source>
</evidence>
<evidence type="ECO:0000313" key="2">
    <source>
        <dbReference type="EMBL" id="QOW21825.1"/>
    </source>
</evidence>
<gene>
    <name evidence="2" type="ORF">INQ42_11455</name>
</gene>